<comment type="subcellular location">
    <subcellularLocation>
        <location evidence="1">Cell membrane</location>
        <topology evidence="1">Single-pass type I membrane protein</topology>
    </subcellularLocation>
</comment>
<dbReference type="GO" id="GO:0005886">
    <property type="term" value="C:plasma membrane"/>
    <property type="evidence" value="ECO:0007669"/>
    <property type="project" value="UniProtKB-SubCell"/>
</dbReference>
<evidence type="ECO:0000256" key="8">
    <source>
        <dbReference type="ARBA" id="ARBA00022989"/>
    </source>
</evidence>
<feature type="domain" description="Leucine-rich repeat-containing N-terminal plant-type" evidence="13">
    <location>
        <begin position="43"/>
        <end position="77"/>
    </location>
</feature>
<dbReference type="SMART" id="SM00369">
    <property type="entry name" value="LRR_TYP"/>
    <property type="match status" value="5"/>
</dbReference>
<dbReference type="FunFam" id="3.80.10.10:FF:000233">
    <property type="entry name" value="Leucine-rich repeat receptor-like protein kinase TDR"/>
    <property type="match status" value="1"/>
</dbReference>
<evidence type="ECO:0000256" key="7">
    <source>
        <dbReference type="ARBA" id="ARBA00022737"/>
    </source>
</evidence>
<evidence type="ECO:0000313" key="15">
    <source>
        <dbReference type="EMBL" id="KAA8529793.1"/>
    </source>
</evidence>
<name>A0A5J5AFN0_9ASTE</name>
<dbReference type="InterPro" id="IPR013210">
    <property type="entry name" value="LRR_N_plant-typ"/>
</dbReference>
<accession>A0A5J5AFN0</accession>
<evidence type="ECO:0000256" key="10">
    <source>
        <dbReference type="ARBA" id="ARBA00023180"/>
    </source>
</evidence>
<dbReference type="Pfam" id="PF00560">
    <property type="entry name" value="LRR_1"/>
    <property type="match status" value="8"/>
</dbReference>
<keyword evidence="9 11" id="KW-0472">Membrane</keyword>
<dbReference type="Proteomes" id="UP000325577">
    <property type="component" value="Linkage Group LG20"/>
</dbReference>
<keyword evidence="8 11" id="KW-1133">Transmembrane helix</keyword>
<evidence type="ECO:0000256" key="4">
    <source>
        <dbReference type="ARBA" id="ARBA00022614"/>
    </source>
</evidence>
<dbReference type="FunFam" id="3.80.10.10:FF:000041">
    <property type="entry name" value="LRR receptor-like serine/threonine-protein kinase ERECTA"/>
    <property type="match status" value="1"/>
</dbReference>
<dbReference type="SUPFAM" id="SSF52058">
    <property type="entry name" value="L domain-like"/>
    <property type="match status" value="3"/>
</dbReference>
<evidence type="ECO:0000259" key="14">
    <source>
        <dbReference type="Pfam" id="PF23598"/>
    </source>
</evidence>
<dbReference type="EMBL" id="CM018044">
    <property type="protein sequence ID" value="KAA8529793.1"/>
    <property type="molecule type" value="Genomic_DNA"/>
</dbReference>
<dbReference type="InterPro" id="IPR032675">
    <property type="entry name" value="LRR_dom_sf"/>
</dbReference>
<feature type="signal peptide" evidence="12">
    <location>
        <begin position="1"/>
        <end position="25"/>
    </location>
</feature>
<protein>
    <submittedName>
        <fullName evidence="15">Uncharacterized protein</fullName>
    </submittedName>
</protein>
<dbReference type="GO" id="GO:0006952">
    <property type="term" value="P:defense response"/>
    <property type="evidence" value="ECO:0007669"/>
    <property type="project" value="UniProtKB-ARBA"/>
</dbReference>
<dbReference type="OrthoDB" id="1060944at2759"/>
<keyword evidence="7" id="KW-0677">Repeat</keyword>
<evidence type="ECO:0000313" key="16">
    <source>
        <dbReference type="Proteomes" id="UP000325577"/>
    </source>
</evidence>
<feature type="domain" description="Disease resistance R13L4/SHOC-2-like LRR" evidence="14">
    <location>
        <begin position="325"/>
        <end position="469"/>
    </location>
</feature>
<reference evidence="15 16" key="1">
    <citation type="submission" date="2019-09" db="EMBL/GenBank/DDBJ databases">
        <title>A chromosome-level genome assembly of the Chinese tupelo Nyssa sinensis.</title>
        <authorList>
            <person name="Yang X."/>
            <person name="Kang M."/>
            <person name="Yang Y."/>
            <person name="Xiong H."/>
            <person name="Wang M."/>
            <person name="Zhang Z."/>
            <person name="Wang Z."/>
            <person name="Wu H."/>
            <person name="Ma T."/>
            <person name="Liu J."/>
            <person name="Xi Z."/>
        </authorList>
    </citation>
    <scope>NUCLEOTIDE SEQUENCE [LARGE SCALE GENOMIC DNA]</scope>
    <source>
        <strain evidence="15">J267</strain>
        <tissue evidence="15">Leaf</tissue>
    </source>
</reference>
<organism evidence="15 16">
    <name type="scientific">Nyssa sinensis</name>
    <dbReference type="NCBI Taxonomy" id="561372"/>
    <lineage>
        <taxon>Eukaryota</taxon>
        <taxon>Viridiplantae</taxon>
        <taxon>Streptophyta</taxon>
        <taxon>Embryophyta</taxon>
        <taxon>Tracheophyta</taxon>
        <taxon>Spermatophyta</taxon>
        <taxon>Magnoliopsida</taxon>
        <taxon>eudicotyledons</taxon>
        <taxon>Gunneridae</taxon>
        <taxon>Pentapetalae</taxon>
        <taxon>asterids</taxon>
        <taxon>Cornales</taxon>
        <taxon>Nyssaceae</taxon>
        <taxon>Nyssa</taxon>
    </lineage>
</organism>
<evidence type="ECO:0000256" key="2">
    <source>
        <dbReference type="ARBA" id="ARBA00009592"/>
    </source>
</evidence>
<dbReference type="Gene3D" id="3.80.10.10">
    <property type="entry name" value="Ribonuclease Inhibitor"/>
    <property type="match status" value="3"/>
</dbReference>
<proteinExistence type="inferred from homology"/>
<evidence type="ECO:0000256" key="5">
    <source>
        <dbReference type="ARBA" id="ARBA00022692"/>
    </source>
</evidence>
<comment type="similarity">
    <text evidence="2">Belongs to the RLP family.</text>
</comment>
<dbReference type="PANTHER" id="PTHR48063">
    <property type="entry name" value="LRR RECEPTOR-LIKE KINASE"/>
    <property type="match status" value="1"/>
</dbReference>
<gene>
    <name evidence="15" type="ORF">F0562_034350</name>
</gene>
<dbReference type="InterPro" id="IPR001611">
    <property type="entry name" value="Leu-rich_rpt"/>
</dbReference>
<keyword evidence="6 12" id="KW-0732">Signal</keyword>
<evidence type="ECO:0000259" key="13">
    <source>
        <dbReference type="Pfam" id="PF08263"/>
    </source>
</evidence>
<dbReference type="Pfam" id="PF13855">
    <property type="entry name" value="LRR_8"/>
    <property type="match status" value="1"/>
</dbReference>
<dbReference type="InterPro" id="IPR003591">
    <property type="entry name" value="Leu-rich_rpt_typical-subtyp"/>
</dbReference>
<evidence type="ECO:0000256" key="1">
    <source>
        <dbReference type="ARBA" id="ARBA00004251"/>
    </source>
</evidence>
<keyword evidence="10" id="KW-0325">Glycoprotein</keyword>
<dbReference type="Pfam" id="PF23598">
    <property type="entry name" value="LRR_14"/>
    <property type="match status" value="1"/>
</dbReference>
<dbReference type="PANTHER" id="PTHR48063:SF16">
    <property type="entry name" value="LRR RECEPTOR-LIKE SERINE_THREONINE-PROTEIN KINASE GSO1"/>
    <property type="match status" value="1"/>
</dbReference>
<dbReference type="GO" id="GO:0009791">
    <property type="term" value="P:post-embryonic development"/>
    <property type="evidence" value="ECO:0007669"/>
    <property type="project" value="UniProtKB-ARBA"/>
</dbReference>
<evidence type="ECO:0000256" key="6">
    <source>
        <dbReference type="ARBA" id="ARBA00022729"/>
    </source>
</evidence>
<evidence type="ECO:0000256" key="9">
    <source>
        <dbReference type="ARBA" id="ARBA00023136"/>
    </source>
</evidence>
<keyword evidence="4" id="KW-0433">Leucine-rich repeat</keyword>
<feature type="transmembrane region" description="Helical" evidence="11">
    <location>
        <begin position="866"/>
        <end position="889"/>
    </location>
</feature>
<keyword evidence="3" id="KW-1003">Cell membrane</keyword>
<keyword evidence="5 11" id="KW-0812">Transmembrane</keyword>
<dbReference type="FunFam" id="3.80.10.10:FF:000649">
    <property type="entry name" value="Leucine Rich Repeat family protein"/>
    <property type="match status" value="1"/>
</dbReference>
<dbReference type="AlphaFoldDB" id="A0A5J5AFN0"/>
<dbReference type="InterPro" id="IPR046956">
    <property type="entry name" value="RLP23-like"/>
</dbReference>
<evidence type="ECO:0000256" key="12">
    <source>
        <dbReference type="SAM" id="SignalP"/>
    </source>
</evidence>
<sequence>MANIETSIQFLLLLFLSSSFLHLETIELVSCNSGLNVNCIDIERKALLSFKEGLTDPSGRLSSWVGDDCCKWEGIRCENRTTHVIKLKLRNPYQRNLDSEAAADEAAAYAIGGKIVPSLLDLKHLRANFGGTIPPQLGNLSSLQYLDLNTCFGESIENDLHCLSGLSSLKHLNLGSIDLSMASTYWIQTINTLPSLLELHLPRCGLSNFPLSLPFVNLTSLLVLDLSNNGFSSSIPKWLFNVSSLVYLDLSSNSLQGGVPDEFSALASIQHIDLSQNSFIGGQLSGNLGKLCNLRKLHLSFNIINGDITEFIDGLSSCTNSSLESMNLGYNHLGGFLPNSLGQLKNLKNLILWNNSFTGSIPKSIGNLSSMELLYLYNNQMNGTIPESLGQLSALVALDLSENSWNGVITEAHLSNLRNLKELDFGKVSPRITLVFNVSSKWIPPFKLRYLNLRSCQIGPKFPAWLRNQNELITVILNNAMISDTIPDWFWTLDLQINELDISNNNLTGRVPNTLAFQDGASVDLSSLPYFFSNIYTLYLNNNFFCGPIPHNIGQIMPTLANYDVSYNLLNGSIPISIGEMKNLTYLVISHNHLSGEIPLIWNDKPTLSILDMSNNNLSGGLPSSMGSLTALMFLILSSNNLSGEIPLSLQNCTLVESLDLGENRFSGKLPVWIEESMPSLLILRLRSNLFSGNIPSQLCKLSSLHILDLALNNLSGFIPPCLGNLTGMATDLREVPQDLAGLSRLGTLNLSINHLTGKIPESIGSLRRLETLDLSRNQFSGPIPPNMASLTALNYLNLSYNNLSSGIPTSNQFQSLNDPSIYMNNAGLCGLPLTSKCLGDDEASHPTSGVSEDNGDEDGQESEMMWFYISMVPGFIVGFWGVCGTLIIKQSWRHAYFRFLEDLKDRLLFIVTVSMAHLRRKLKFKGN</sequence>
<dbReference type="GO" id="GO:0051707">
    <property type="term" value="P:response to other organism"/>
    <property type="evidence" value="ECO:0007669"/>
    <property type="project" value="UniProtKB-ARBA"/>
</dbReference>
<evidence type="ECO:0000256" key="11">
    <source>
        <dbReference type="SAM" id="Phobius"/>
    </source>
</evidence>
<keyword evidence="16" id="KW-1185">Reference proteome</keyword>
<dbReference type="InterPro" id="IPR055414">
    <property type="entry name" value="LRR_R13L4/SHOC2-like"/>
</dbReference>
<evidence type="ECO:0000256" key="3">
    <source>
        <dbReference type="ARBA" id="ARBA00022475"/>
    </source>
</evidence>
<dbReference type="Pfam" id="PF08263">
    <property type="entry name" value="LRRNT_2"/>
    <property type="match status" value="1"/>
</dbReference>
<feature type="chain" id="PRO_5023906578" evidence="12">
    <location>
        <begin position="26"/>
        <end position="928"/>
    </location>
</feature>